<evidence type="ECO:0000256" key="1">
    <source>
        <dbReference type="SAM" id="Phobius"/>
    </source>
</evidence>
<reference evidence="3 4" key="1">
    <citation type="submission" date="2017-12" db="EMBL/GenBank/DDBJ databases">
        <title>Anaerobic carbon monoxide metabolism by Pleomorphomonas carboxyditropha sp. nov., a new mesophilic hydrogenogenic carboxidotroph.</title>
        <authorList>
            <person name="Esquivel-Elizondo S."/>
            <person name="Krajmalnik-Brown R."/>
        </authorList>
    </citation>
    <scope>NUCLEOTIDE SEQUENCE [LARGE SCALE GENOMIC DNA]</scope>
    <source>
        <strain evidence="3 4">R5-392</strain>
    </source>
</reference>
<dbReference type="Pfam" id="PF20072">
    <property type="entry name" value="DUF6468"/>
    <property type="match status" value="1"/>
</dbReference>
<dbReference type="RefSeq" id="WP_101287275.1">
    <property type="nucleotide sequence ID" value="NZ_FOUQ01000001.1"/>
</dbReference>
<organism evidence="3 4">
    <name type="scientific">Pleomorphomonas diazotrophica</name>
    <dbReference type="NCBI Taxonomy" id="1166257"/>
    <lineage>
        <taxon>Bacteria</taxon>
        <taxon>Pseudomonadati</taxon>
        <taxon>Pseudomonadota</taxon>
        <taxon>Alphaproteobacteria</taxon>
        <taxon>Hyphomicrobiales</taxon>
        <taxon>Pleomorphomonadaceae</taxon>
        <taxon>Pleomorphomonas</taxon>
    </lineage>
</organism>
<dbReference type="Proteomes" id="UP000233491">
    <property type="component" value="Unassembled WGS sequence"/>
</dbReference>
<proteinExistence type="predicted"/>
<evidence type="ECO:0000259" key="2">
    <source>
        <dbReference type="Pfam" id="PF20072"/>
    </source>
</evidence>
<evidence type="ECO:0000313" key="4">
    <source>
        <dbReference type="Proteomes" id="UP000233491"/>
    </source>
</evidence>
<protein>
    <submittedName>
        <fullName evidence="3">Chemotaxis protein</fullName>
    </submittedName>
</protein>
<dbReference type="InterPro" id="IPR045531">
    <property type="entry name" value="DUF6468"/>
</dbReference>
<gene>
    <name evidence="3" type="ORF">CXZ10_01965</name>
</gene>
<keyword evidence="1" id="KW-0812">Transmembrane</keyword>
<keyword evidence="1" id="KW-1133">Transmembrane helix</keyword>
<feature type="domain" description="DUF6468" evidence="2">
    <location>
        <begin position="36"/>
        <end position="111"/>
    </location>
</feature>
<accession>A0A1I4R5N1</accession>
<keyword evidence="1" id="KW-0472">Membrane</keyword>
<dbReference type="EMBL" id="PJNW01000002">
    <property type="protein sequence ID" value="PKR90179.1"/>
    <property type="molecule type" value="Genomic_DNA"/>
</dbReference>
<evidence type="ECO:0000313" key="3">
    <source>
        <dbReference type="EMBL" id="PKR90179.1"/>
    </source>
</evidence>
<feature type="transmembrane region" description="Helical" evidence="1">
    <location>
        <begin position="6"/>
        <end position="28"/>
    </location>
</feature>
<keyword evidence="4" id="KW-1185">Reference proteome</keyword>
<name>A0A1I4R5N1_9HYPH</name>
<sequence length="158" mass="16565">MISGLNLGVAIEIVVAILLALTIVYCAILNRRLTRLRADEEVLRATISELITATEIAERAILGLKATASECERALGGRMLAAETLLGDLDQRLTAGNEIVKRIGAIVGAARSGAVAPIAEVEAEPVARESTARNLKAAAEAAAERLSALRRGKREAAA</sequence>
<dbReference type="OrthoDB" id="8005993at2"/>
<comment type="caution">
    <text evidence="3">The sequence shown here is derived from an EMBL/GenBank/DDBJ whole genome shotgun (WGS) entry which is preliminary data.</text>
</comment>
<dbReference type="AlphaFoldDB" id="A0A1I4R5N1"/>